<evidence type="ECO:0000313" key="9">
    <source>
        <dbReference type="EMBL" id="SVA59171.1"/>
    </source>
</evidence>
<keyword evidence="6 8" id="KW-1133">Transmembrane helix</keyword>
<evidence type="ECO:0000256" key="8">
    <source>
        <dbReference type="SAM" id="Phobius"/>
    </source>
</evidence>
<name>A0A381X3U8_9ZZZZ</name>
<dbReference type="GO" id="GO:0055085">
    <property type="term" value="P:transmembrane transport"/>
    <property type="evidence" value="ECO:0007669"/>
    <property type="project" value="TreeGrafter"/>
</dbReference>
<evidence type="ECO:0008006" key="10">
    <source>
        <dbReference type="Google" id="ProtNLM"/>
    </source>
</evidence>
<evidence type="ECO:0000256" key="4">
    <source>
        <dbReference type="ARBA" id="ARBA00022475"/>
    </source>
</evidence>
<dbReference type="Pfam" id="PF01594">
    <property type="entry name" value="AI-2E_transport"/>
    <property type="match status" value="1"/>
</dbReference>
<evidence type="ECO:0000256" key="6">
    <source>
        <dbReference type="ARBA" id="ARBA00022989"/>
    </source>
</evidence>
<feature type="transmembrane region" description="Helical" evidence="8">
    <location>
        <begin position="294"/>
        <end position="317"/>
    </location>
</feature>
<dbReference type="PANTHER" id="PTHR21716:SF53">
    <property type="entry name" value="PERMEASE PERM-RELATED"/>
    <property type="match status" value="1"/>
</dbReference>
<dbReference type="AlphaFoldDB" id="A0A381X3U8"/>
<feature type="transmembrane region" description="Helical" evidence="8">
    <location>
        <begin position="206"/>
        <end position="231"/>
    </location>
</feature>
<keyword evidence="4" id="KW-1003">Cell membrane</keyword>
<comment type="similarity">
    <text evidence="2">Belongs to the autoinducer-2 exporter (AI-2E) (TC 2.A.86) family.</text>
</comment>
<protein>
    <recommendedName>
        <fullName evidence="10">AI-2E family transporter</fullName>
    </recommendedName>
</protein>
<organism evidence="9">
    <name type="scientific">marine metagenome</name>
    <dbReference type="NCBI Taxonomy" id="408172"/>
    <lineage>
        <taxon>unclassified sequences</taxon>
        <taxon>metagenomes</taxon>
        <taxon>ecological metagenomes</taxon>
    </lineage>
</organism>
<comment type="subcellular location">
    <subcellularLocation>
        <location evidence="1">Cell membrane</location>
        <topology evidence="1">Multi-pass membrane protein</topology>
    </subcellularLocation>
</comment>
<reference evidence="9" key="1">
    <citation type="submission" date="2018-05" db="EMBL/GenBank/DDBJ databases">
        <authorList>
            <person name="Lanie J.A."/>
            <person name="Ng W.-L."/>
            <person name="Kazmierczak K.M."/>
            <person name="Andrzejewski T.M."/>
            <person name="Davidsen T.M."/>
            <person name="Wayne K.J."/>
            <person name="Tettelin H."/>
            <person name="Glass J.I."/>
            <person name="Rusch D."/>
            <person name="Podicherti R."/>
            <person name="Tsui H.-C.T."/>
            <person name="Winkler M.E."/>
        </authorList>
    </citation>
    <scope>NUCLEOTIDE SEQUENCE</scope>
</reference>
<accession>A0A381X3U8</accession>
<evidence type="ECO:0000256" key="5">
    <source>
        <dbReference type="ARBA" id="ARBA00022692"/>
    </source>
</evidence>
<proteinExistence type="inferred from homology"/>
<feature type="transmembrane region" description="Helical" evidence="8">
    <location>
        <begin position="30"/>
        <end position="49"/>
    </location>
</feature>
<evidence type="ECO:0000256" key="2">
    <source>
        <dbReference type="ARBA" id="ARBA00009773"/>
    </source>
</evidence>
<keyword evidence="3" id="KW-0813">Transport</keyword>
<evidence type="ECO:0000256" key="7">
    <source>
        <dbReference type="ARBA" id="ARBA00023136"/>
    </source>
</evidence>
<feature type="transmembrane region" description="Helical" evidence="8">
    <location>
        <begin position="238"/>
        <end position="257"/>
    </location>
</feature>
<feature type="transmembrane region" description="Helical" evidence="8">
    <location>
        <begin position="61"/>
        <end position="82"/>
    </location>
</feature>
<dbReference type="PANTHER" id="PTHR21716">
    <property type="entry name" value="TRANSMEMBRANE PROTEIN"/>
    <property type="match status" value="1"/>
</dbReference>
<keyword evidence="7 8" id="KW-0472">Membrane</keyword>
<dbReference type="InterPro" id="IPR002549">
    <property type="entry name" value="AI-2E-like"/>
</dbReference>
<keyword evidence="5 8" id="KW-0812">Transmembrane</keyword>
<dbReference type="EMBL" id="UINC01013746">
    <property type="protein sequence ID" value="SVA59171.1"/>
    <property type="molecule type" value="Genomic_DNA"/>
</dbReference>
<feature type="transmembrane region" description="Helical" evidence="8">
    <location>
        <begin position="140"/>
        <end position="162"/>
    </location>
</feature>
<evidence type="ECO:0000256" key="3">
    <source>
        <dbReference type="ARBA" id="ARBA00022448"/>
    </source>
</evidence>
<feature type="transmembrane region" description="Helical" evidence="8">
    <location>
        <begin position="263"/>
        <end position="282"/>
    </location>
</feature>
<gene>
    <name evidence="9" type="ORF">METZ01_LOCUS112025</name>
</gene>
<dbReference type="GO" id="GO:0005886">
    <property type="term" value="C:plasma membrane"/>
    <property type="evidence" value="ECO:0007669"/>
    <property type="project" value="UniProtKB-SubCell"/>
</dbReference>
<sequence>MVRSILLSLSGLAALWYLQGVLESLRSLFIMLLVALFVSFAVEPAVNALERWNIRRGLGTALVFLALLAGLGGFGFAMGSLLSEQVTELNDNLPGYLESIDEFLADNFGIENATTDVRANWDTGALAERLSGFADDLAKFGSTVANVLFQVFTIGLFAFYLVAEGPKLRRTVCSLLPQKRQKYVLEIWDVAIAKTGGYIVSRGVLAVIAAVVHWAAFEIIDLPSGLALAIWVGVVSQVVPVVGTYLAGALPVLIGLIDEPASGLWVLVVIAVYQQVENYILAPRITSQTMAIHAAMAFGAVIAGAALLGVVGAMLALPAAATLQAVISTAAERHEVAEDLLEASRERRKLKN</sequence>
<evidence type="ECO:0000256" key="1">
    <source>
        <dbReference type="ARBA" id="ARBA00004651"/>
    </source>
</evidence>